<gene>
    <name evidence="2" type="ORF">Tci_567944</name>
</gene>
<comment type="caution">
    <text evidence="2">The sequence shown here is derived from an EMBL/GenBank/DDBJ whole genome shotgun (WGS) entry which is preliminary data.</text>
</comment>
<evidence type="ECO:0000313" key="2">
    <source>
        <dbReference type="EMBL" id="GEZ95971.1"/>
    </source>
</evidence>
<proteinExistence type="predicted"/>
<evidence type="ECO:0000256" key="1">
    <source>
        <dbReference type="SAM" id="MobiDB-lite"/>
    </source>
</evidence>
<feature type="region of interest" description="Disordered" evidence="1">
    <location>
        <begin position="50"/>
        <end position="118"/>
    </location>
</feature>
<dbReference type="EMBL" id="BKCJ010347867">
    <property type="protein sequence ID" value="GEZ95971.1"/>
    <property type="molecule type" value="Genomic_DNA"/>
</dbReference>
<sequence>ELYEMLEENIHNILIEKSEIEEKINENLIKFQYDEKLLQLKQRMKEIFKEPDMPEYLSSSSSEFDDDNDDGSQLADKNEKSYRKETHLDDEDDVQIVGEAQKDKRNETHYTAECSEKR</sequence>
<feature type="non-terminal residue" evidence="2">
    <location>
        <position position="1"/>
    </location>
</feature>
<reference evidence="2" key="1">
    <citation type="journal article" date="2019" name="Sci. Rep.">
        <title>Draft genome of Tanacetum cinerariifolium, the natural source of mosquito coil.</title>
        <authorList>
            <person name="Yamashiro T."/>
            <person name="Shiraishi A."/>
            <person name="Satake H."/>
            <person name="Nakayama K."/>
        </authorList>
    </citation>
    <scope>NUCLEOTIDE SEQUENCE</scope>
</reference>
<dbReference type="AlphaFoldDB" id="A0A699IY42"/>
<accession>A0A699IY42</accession>
<organism evidence="2">
    <name type="scientific">Tanacetum cinerariifolium</name>
    <name type="common">Dalmatian daisy</name>
    <name type="synonym">Chrysanthemum cinerariifolium</name>
    <dbReference type="NCBI Taxonomy" id="118510"/>
    <lineage>
        <taxon>Eukaryota</taxon>
        <taxon>Viridiplantae</taxon>
        <taxon>Streptophyta</taxon>
        <taxon>Embryophyta</taxon>
        <taxon>Tracheophyta</taxon>
        <taxon>Spermatophyta</taxon>
        <taxon>Magnoliopsida</taxon>
        <taxon>eudicotyledons</taxon>
        <taxon>Gunneridae</taxon>
        <taxon>Pentapetalae</taxon>
        <taxon>asterids</taxon>
        <taxon>campanulids</taxon>
        <taxon>Asterales</taxon>
        <taxon>Asteraceae</taxon>
        <taxon>Asteroideae</taxon>
        <taxon>Anthemideae</taxon>
        <taxon>Anthemidinae</taxon>
        <taxon>Tanacetum</taxon>
    </lineage>
</organism>
<name>A0A699IY42_TANCI</name>
<feature type="compositionally biased region" description="Basic and acidic residues" evidence="1">
    <location>
        <begin position="76"/>
        <end position="87"/>
    </location>
</feature>
<protein>
    <submittedName>
        <fullName evidence="2">Uncharacterized protein</fullName>
    </submittedName>
</protein>
<feature type="compositionally biased region" description="Basic and acidic residues" evidence="1">
    <location>
        <begin position="100"/>
        <end position="118"/>
    </location>
</feature>